<dbReference type="InterPro" id="IPR036910">
    <property type="entry name" value="HMG_box_dom_sf"/>
</dbReference>
<keyword evidence="5" id="KW-1185">Reference proteome</keyword>
<feature type="region of interest" description="Disordered" evidence="2">
    <location>
        <begin position="122"/>
        <end position="147"/>
    </location>
</feature>
<dbReference type="AlphaFoldDB" id="A0A4S2KR72"/>
<reference evidence="4 5" key="1">
    <citation type="journal article" date="2019" name="Philos. Trans. R. Soc. Lond., B, Biol. Sci.">
        <title>Ant behaviour and brain gene expression of defending hosts depend on the ecological success of the intruding social parasite.</title>
        <authorList>
            <person name="Kaur R."/>
            <person name="Stoldt M."/>
            <person name="Jongepier E."/>
            <person name="Feldmeyer B."/>
            <person name="Menzel F."/>
            <person name="Bornberg-Bauer E."/>
            <person name="Foitzik S."/>
        </authorList>
    </citation>
    <scope>NUCLEOTIDE SEQUENCE [LARGE SCALE GENOMIC DNA]</scope>
    <source>
        <tissue evidence="4">Whole body</tissue>
    </source>
</reference>
<sequence length="147" mass="18096">MDEPNIYESRSDEGRRVIEEADKDTSEQTKQTDTEKARLDRCRRRAERKAPCQCGQGSRRRSRTRSRRRRIRKILSQNPFIIFYLEMYFKNPEKRITEVARQAGKEWCALPQEARMKYIRLAERERKRRRKTGRIRRRRRRRGPDRR</sequence>
<feature type="compositionally biased region" description="Basic and acidic residues" evidence="2">
    <location>
        <begin position="9"/>
        <end position="40"/>
    </location>
</feature>
<proteinExistence type="predicted"/>
<dbReference type="InterPro" id="IPR009071">
    <property type="entry name" value="HMG_box_dom"/>
</dbReference>
<accession>A0A4S2KR72</accession>
<evidence type="ECO:0000256" key="2">
    <source>
        <dbReference type="SAM" id="MobiDB-lite"/>
    </source>
</evidence>
<dbReference type="Pfam" id="PF00505">
    <property type="entry name" value="HMG_box"/>
    <property type="match status" value="1"/>
</dbReference>
<feature type="compositionally biased region" description="Basic residues" evidence="2">
    <location>
        <begin position="58"/>
        <end position="71"/>
    </location>
</feature>
<feature type="domain" description="HMG box" evidence="3">
    <location>
        <begin position="64"/>
        <end position="137"/>
    </location>
</feature>
<dbReference type="GO" id="GO:0003677">
    <property type="term" value="F:DNA binding"/>
    <property type="evidence" value="ECO:0007669"/>
    <property type="project" value="UniProtKB-UniRule"/>
</dbReference>
<feature type="region of interest" description="Disordered" evidence="2">
    <location>
        <begin position="1"/>
        <end position="71"/>
    </location>
</feature>
<name>A0A4S2KR72_9HYME</name>
<feature type="DNA-binding region" description="HMG box" evidence="1">
    <location>
        <begin position="64"/>
        <end position="137"/>
    </location>
</feature>
<keyword evidence="1" id="KW-0238">DNA-binding</keyword>
<evidence type="ECO:0000313" key="5">
    <source>
        <dbReference type="Proteomes" id="UP000310200"/>
    </source>
</evidence>
<dbReference type="SUPFAM" id="SSF47095">
    <property type="entry name" value="HMG-box"/>
    <property type="match status" value="1"/>
</dbReference>
<dbReference type="Gene3D" id="1.10.30.10">
    <property type="entry name" value="High mobility group box domain"/>
    <property type="match status" value="1"/>
</dbReference>
<feature type="compositionally biased region" description="Basic residues" evidence="2">
    <location>
        <begin position="126"/>
        <end position="147"/>
    </location>
</feature>
<dbReference type="CDD" id="cd00084">
    <property type="entry name" value="HMG-box_SF"/>
    <property type="match status" value="1"/>
</dbReference>
<dbReference type="Proteomes" id="UP000310200">
    <property type="component" value="Unassembled WGS sequence"/>
</dbReference>
<evidence type="ECO:0000313" key="4">
    <source>
        <dbReference type="EMBL" id="TGZ51926.1"/>
    </source>
</evidence>
<dbReference type="EMBL" id="QBLH01001418">
    <property type="protein sequence ID" value="TGZ51926.1"/>
    <property type="molecule type" value="Genomic_DNA"/>
</dbReference>
<gene>
    <name evidence="4" type="ORF">DBV15_05575</name>
</gene>
<evidence type="ECO:0000259" key="3">
    <source>
        <dbReference type="PROSITE" id="PS50118"/>
    </source>
</evidence>
<protein>
    <recommendedName>
        <fullName evidence="3">HMG box domain-containing protein</fullName>
    </recommendedName>
</protein>
<keyword evidence="1" id="KW-0539">Nucleus</keyword>
<organism evidence="4 5">
    <name type="scientific">Temnothorax longispinosus</name>
    <dbReference type="NCBI Taxonomy" id="300112"/>
    <lineage>
        <taxon>Eukaryota</taxon>
        <taxon>Metazoa</taxon>
        <taxon>Ecdysozoa</taxon>
        <taxon>Arthropoda</taxon>
        <taxon>Hexapoda</taxon>
        <taxon>Insecta</taxon>
        <taxon>Pterygota</taxon>
        <taxon>Neoptera</taxon>
        <taxon>Endopterygota</taxon>
        <taxon>Hymenoptera</taxon>
        <taxon>Apocrita</taxon>
        <taxon>Aculeata</taxon>
        <taxon>Formicoidea</taxon>
        <taxon>Formicidae</taxon>
        <taxon>Myrmicinae</taxon>
        <taxon>Temnothorax</taxon>
    </lineage>
</organism>
<dbReference type="GO" id="GO:0005634">
    <property type="term" value="C:nucleus"/>
    <property type="evidence" value="ECO:0007669"/>
    <property type="project" value="UniProtKB-UniRule"/>
</dbReference>
<evidence type="ECO:0000256" key="1">
    <source>
        <dbReference type="PROSITE-ProRule" id="PRU00267"/>
    </source>
</evidence>
<dbReference type="PROSITE" id="PS50118">
    <property type="entry name" value="HMG_BOX_2"/>
    <property type="match status" value="1"/>
</dbReference>
<comment type="caution">
    <text evidence="4">The sequence shown here is derived from an EMBL/GenBank/DDBJ whole genome shotgun (WGS) entry which is preliminary data.</text>
</comment>
<dbReference type="SMART" id="SM00398">
    <property type="entry name" value="HMG"/>
    <property type="match status" value="1"/>
</dbReference>